<organism evidence="2 3">
    <name type="scientific">Taxus chinensis</name>
    <name type="common">Chinese yew</name>
    <name type="synonym">Taxus wallichiana var. chinensis</name>
    <dbReference type="NCBI Taxonomy" id="29808"/>
    <lineage>
        <taxon>Eukaryota</taxon>
        <taxon>Viridiplantae</taxon>
        <taxon>Streptophyta</taxon>
        <taxon>Embryophyta</taxon>
        <taxon>Tracheophyta</taxon>
        <taxon>Spermatophyta</taxon>
        <taxon>Pinopsida</taxon>
        <taxon>Pinidae</taxon>
        <taxon>Conifers II</taxon>
        <taxon>Cupressales</taxon>
        <taxon>Taxaceae</taxon>
        <taxon>Taxus</taxon>
    </lineage>
</organism>
<keyword evidence="3" id="KW-1185">Reference proteome</keyword>
<dbReference type="EMBL" id="JAHRHJ020000007">
    <property type="protein sequence ID" value="KAH9309930.1"/>
    <property type="molecule type" value="Genomic_DNA"/>
</dbReference>
<comment type="caution">
    <text evidence="2">The sequence shown here is derived from an EMBL/GenBank/DDBJ whole genome shotgun (WGS) entry which is preliminary data.</text>
</comment>
<protein>
    <submittedName>
        <fullName evidence="2">Uncharacterized protein</fullName>
    </submittedName>
</protein>
<evidence type="ECO:0000313" key="2">
    <source>
        <dbReference type="EMBL" id="KAH9309930.1"/>
    </source>
</evidence>
<evidence type="ECO:0000256" key="1">
    <source>
        <dbReference type="SAM" id="MobiDB-lite"/>
    </source>
</evidence>
<gene>
    <name evidence="2" type="ORF">KI387_037841</name>
</gene>
<accession>A0AA38FTJ0</accession>
<feature type="region of interest" description="Disordered" evidence="1">
    <location>
        <begin position="1"/>
        <end position="24"/>
    </location>
</feature>
<dbReference type="Proteomes" id="UP000824469">
    <property type="component" value="Unassembled WGS sequence"/>
</dbReference>
<proteinExistence type="predicted"/>
<sequence>MREDEQVGTKNKPISTVDGKIPHNDLRHSVPGRRQGVPSITREVFHRSVTRGVKFLNFRMQQTLVVDVTCSRKASGVSNGIRGDGKASVADLNPTLCPGSRDRIRNQRRITRHFLQEGGNSIFQQYIPHLPIIFNRITIIRLKTLQLTPHGMNIIREVVCPALLILDENTNISKEVHRFISLPEDMLELDLQERSLNNSDISNDVPYRPMTGVIRLQEFDDVEGVTFNLKGIITKFDSHLKAFEDCQGFRTMVDIFLKSQSNLSSHLTRIKTFFFEDSSVSFFPDAP</sequence>
<evidence type="ECO:0000313" key="3">
    <source>
        <dbReference type="Proteomes" id="UP000824469"/>
    </source>
</evidence>
<reference evidence="2 3" key="1">
    <citation type="journal article" date="2021" name="Nat. Plants">
        <title>The Taxus genome provides insights into paclitaxel biosynthesis.</title>
        <authorList>
            <person name="Xiong X."/>
            <person name="Gou J."/>
            <person name="Liao Q."/>
            <person name="Li Y."/>
            <person name="Zhou Q."/>
            <person name="Bi G."/>
            <person name="Li C."/>
            <person name="Du R."/>
            <person name="Wang X."/>
            <person name="Sun T."/>
            <person name="Guo L."/>
            <person name="Liang H."/>
            <person name="Lu P."/>
            <person name="Wu Y."/>
            <person name="Zhang Z."/>
            <person name="Ro D.K."/>
            <person name="Shang Y."/>
            <person name="Huang S."/>
            <person name="Yan J."/>
        </authorList>
    </citation>
    <scope>NUCLEOTIDE SEQUENCE [LARGE SCALE GENOMIC DNA]</scope>
    <source>
        <tissue evidence="2">Leaf</tissue>
    </source>
</reference>
<name>A0AA38FTJ0_TAXCH</name>
<dbReference type="AlphaFoldDB" id="A0AA38FTJ0"/>